<keyword evidence="3 7" id="KW-0808">Transferase</keyword>
<dbReference type="EC" id="2.1.1.37" evidence="1"/>
<dbReference type="GO" id="GO:0006355">
    <property type="term" value="P:regulation of DNA-templated transcription"/>
    <property type="evidence" value="ECO:0007669"/>
    <property type="project" value="InterPro"/>
</dbReference>
<comment type="catalytic activity">
    <reaction evidence="6">
        <text>a 2'-deoxycytidine in DNA + S-adenosyl-L-methionine = a 5-methyl-2'-deoxycytidine in DNA + S-adenosyl-L-homocysteine + H(+)</text>
        <dbReference type="Rhea" id="RHEA:13681"/>
        <dbReference type="Rhea" id="RHEA-COMP:11369"/>
        <dbReference type="Rhea" id="RHEA-COMP:11370"/>
        <dbReference type="ChEBI" id="CHEBI:15378"/>
        <dbReference type="ChEBI" id="CHEBI:57856"/>
        <dbReference type="ChEBI" id="CHEBI:59789"/>
        <dbReference type="ChEBI" id="CHEBI:85452"/>
        <dbReference type="ChEBI" id="CHEBI:85454"/>
        <dbReference type="EC" id="2.1.1.37"/>
    </reaction>
</comment>
<dbReference type="Pfam" id="PF13411">
    <property type="entry name" value="MerR_1"/>
    <property type="match status" value="1"/>
</dbReference>
<sequence length="414" mass="45572">MNLNQAAQAIGVSAVTLKRWLISGKVKDVERDRNNWRVFTTADIERIKQYAFKNSDKLAPDTSSVLLGRSIYSVASFFTGIGGFDIGFESGGFSISMQCEIEPFCQSILRKHWPDVTLHHDIARLQNEDIPKSDVWVGGFPCQDLSLARMGKRDGLRGSKSGLFYEFARLVGAGKPRVILLENVAGLLSSHEGKDFGIVLSTLAELGYSVGWRTFNSKHFGVPQSRQRVYVVGCRGDGRGPGEILFESECSKGHHPKGGSHGKESAASFQDVVGDPSGEGPVIQALAYCLYATSARHTGTDWSRNYVCYTKMGKVRRLIPAECEGVMAFPKGWTIPSQTTLSADDLDSARYHALGNAVTPPVAEWLALRIRQYLESRDFPEADQKFNASLYTLRNEGFGQLALSFGNKEVETTP</sequence>
<organism evidence="10 11">
    <name type="scientific">Acidithiobacillus ferrivorans</name>
    <dbReference type="NCBI Taxonomy" id="160808"/>
    <lineage>
        <taxon>Bacteria</taxon>
        <taxon>Pseudomonadati</taxon>
        <taxon>Pseudomonadota</taxon>
        <taxon>Acidithiobacillia</taxon>
        <taxon>Acidithiobacillales</taxon>
        <taxon>Acidithiobacillaceae</taxon>
        <taxon>Acidithiobacillus</taxon>
    </lineage>
</organism>
<dbReference type="GO" id="GO:0003886">
    <property type="term" value="F:DNA (cytosine-5-)-methyltransferase activity"/>
    <property type="evidence" value="ECO:0007669"/>
    <property type="project" value="UniProtKB-EC"/>
</dbReference>
<evidence type="ECO:0000313" key="11">
    <source>
        <dbReference type="Proteomes" id="UP000595420"/>
    </source>
</evidence>
<evidence type="ECO:0000256" key="1">
    <source>
        <dbReference type="ARBA" id="ARBA00011975"/>
    </source>
</evidence>
<dbReference type="PRINTS" id="PR00105">
    <property type="entry name" value="C5METTRFRASE"/>
</dbReference>
<comment type="similarity">
    <text evidence="7 8">Belongs to the class I-like SAM-binding methyltransferase superfamily. C5-methyltransferase family.</text>
</comment>
<evidence type="ECO:0000256" key="8">
    <source>
        <dbReference type="RuleBase" id="RU000416"/>
    </source>
</evidence>
<dbReference type="SUPFAM" id="SSF46955">
    <property type="entry name" value="Putative DNA-binding domain"/>
    <property type="match status" value="1"/>
</dbReference>
<gene>
    <name evidence="10" type="primary">dcm</name>
    <name evidence="10" type="ORF">H2515_09080</name>
</gene>
<evidence type="ECO:0000256" key="4">
    <source>
        <dbReference type="ARBA" id="ARBA00022691"/>
    </source>
</evidence>
<dbReference type="RefSeq" id="WP_198659922.1">
    <property type="nucleotide sequence ID" value="NZ_CP059488.1"/>
</dbReference>
<dbReference type="InterPro" id="IPR029063">
    <property type="entry name" value="SAM-dependent_MTases_sf"/>
</dbReference>
<dbReference type="Gene3D" id="1.10.1660.10">
    <property type="match status" value="1"/>
</dbReference>
<dbReference type="NCBIfam" id="TIGR00675">
    <property type="entry name" value="dcm"/>
    <property type="match status" value="1"/>
</dbReference>
<keyword evidence="2 7" id="KW-0489">Methyltransferase</keyword>
<dbReference type="GO" id="GO:0009307">
    <property type="term" value="P:DNA restriction-modification system"/>
    <property type="evidence" value="ECO:0007669"/>
    <property type="project" value="UniProtKB-KW"/>
</dbReference>
<evidence type="ECO:0000256" key="7">
    <source>
        <dbReference type="PROSITE-ProRule" id="PRU01016"/>
    </source>
</evidence>
<dbReference type="PANTHER" id="PTHR46098">
    <property type="entry name" value="TRNA (CYTOSINE(38)-C(5))-METHYLTRANSFERASE"/>
    <property type="match status" value="1"/>
</dbReference>
<evidence type="ECO:0000256" key="2">
    <source>
        <dbReference type="ARBA" id="ARBA00022603"/>
    </source>
</evidence>
<dbReference type="InterPro" id="IPR000551">
    <property type="entry name" value="MerR-type_HTH_dom"/>
</dbReference>
<dbReference type="SUPFAM" id="SSF53335">
    <property type="entry name" value="S-adenosyl-L-methionine-dependent methyltransferases"/>
    <property type="match status" value="1"/>
</dbReference>
<dbReference type="Proteomes" id="UP000595420">
    <property type="component" value="Chromosome"/>
</dbReference>
<dbReference type="EMBL" id="CP059488">
    <property type="protein sequence ID" value="QQD71621.1"/>
    <property type="molecule type" value="Genomic_DNA"/>
</dbReference>
<evidence type="ECO:0000313" key="10">
    <source>
        <dbReference type="EMBL" id="QQD71621.1"/>
    </source>
</evidence>
<protein>
    <recommendedName>
        <fullName evidence="1">DNA (cytosine-5-)-methyltransferase</fullName>
        <ecNumber evidence="1">2.1.1.37</ecNumber>
    </recommendedName>
</protein>
<name>A0A7T5BFT0_9PROT</name>
<keyword evidence="4 7" id="KW-0949">S-adenosyl-L-methionine</keyword>
<evidence type="ECO:0000256" key="5">
    <source>
        <dbReference type="ARBA" id="ARBA00022747"/>
    </source>
</evidence>
<keyword evidence="5" id="KW-0680">Restriction system</keyword>
<dbReference type="InterPro" id="IPR009061">
    <property type="entry name" value="DNA-bd_dom_put_sf"/>
</dbReference>
<evidence type="ECO:0000256" key="6">
    <source>
        <dbReference type="ARBA" id="ARBA00047422"/>
    </source>
</evidence>
<dbReference type="PROSITE" id="PS51679">
    <property type="entry name" value="SAM_MT_C5"/>
    <property type="match status" value="1"/>
</dbReference>
<dbReference type="REBASE" id="459040">
    <property type="entry name" value="M.Afe6S08ORF9080P"/>
</dbReference>
<feature type="active site" evidence="7">
    <location>
        <position position="142"/>
    </location>
</feature>
<reference evidence="10 11" key="1">
    <citation type="submission" date="2020-07" db="EMBL/GenBank/DDBJ databases">
        <title>Complete genome sequence analysis of Acidithiobacillus ferrivorans XJFY6S-08 reveals extreme environmental adaptation to alpine acid mine drainage.</title>
        <authorList>
            <person name="Yan L."/>
            <person name="Ni Y."/>
        </authorList>
    </citation>
    <scope>NUCLEOTIDE SEQUENCE [LARGE SCALE GENOMIC DNA]</scope>
    <source>
        <strain evidence="10 11">XJFY6S-08</strain>
    </source>
</reference>
<evidence type="ECO:0000259" key="9">
    <source>
        <dbReference type="Pfam" id="PF13411"/>
    </source>
</evidence>
<dbReference type="PANTHER" id="PTHR46098:SF1">
    <property type="entry name" value="TRNA (CYTOSINE(38)-C(5))-METHYLTRANSFERASE"/>
    <property type="match status" value="1"/>
</dbReference>
<dbReference type="AlphaFoldDB" id="A0A7T5BFT0"/>
<dbReference type="InterPro" id="IPR050750">
    <property type="entry name" value="C5-MTase"/>
</dbReference>
<dbReference type="GO" id="GO:0032259">
    <property type="term" value="P:methylation"/>
    <property type="evidence" value="ECO:0007669"/>
    <property type="project" value="UniProtKB-KW"/>
</dbReference>
<dbReference type="InterPro" id="IPR001525">
    <property type="entry name" value="C5_MeTfrase"/>
</dbReference>
<accession>A0A7T5BFT0</accession>
<dbReference type="GO" id="GO:0003677">
    <property type="term" value="F:DNA binding"/>
    <property type="evidence" value="ECO:0007669"/>
    <property type="project" value="InterPro"/>
</dbReference>
<proteinExistence type="inferred from homology"/>
<dbReference type="Gene3D" id="3.40.50.150">
    <property type="entry name" value="Vaccinia Virus protein VP39"/>
    <property type="match status" value="1"/>
</dbReference>
<evidence type="ECO:0000256" key="3">
    <source>
        <dbReference type="ARBA" id="ARBA00022679"/>
    </source>
</evidence>
<dbReference type="Pfam" id="PF00145">
    <property type="entry name" value="DNA_methylase"/>
    <property type="match status" value="2"/>
</dbReference>
<dbReference type="Gene3D" id="3.90.120.10">
    <property type="entry name" value="DNA Methylase, subunit A, domain 2"/>
    <property type="match status" value="1"/>
</dbReference>
<feature type="domain" description="HTH merR-type" evidence="9">
    <location>
        <begin position="1"/>
        <end position="49"/>
    </location>
</feature>